<dbReference type="SUPFAM" id="SSF51126">
    <property type="entry name" value="Pectin lyase-like"/>
    <property type="match status" value="1"/>
</dbReference>
<feature type="transmembrane region" description="Helical" evidence="5">
    <location>
        <begin position="35"/>
        <end position="52"/>
    </location>
</feature>
<dbReference type="GO" id="GO:0005975">
    <property type="term" value="P:carbohydrate metabolic process"/>
    <property type="evidence" value="ECO:0007669"/>
    <property type="project" value="InterPro"/>
</dbReference>
<dbReference type="PANTHER" id="PTHR31339">
    <property type="entry name" value="PECTIN LYASE-RELATED"/>
    <property type="match status" value="1"/>
</dbReference>
<dbReference type="InterPro" id="IPR011050">
    <property type="entry name" value="Pectin_lyase_fold/virulence"/>
</dbReference>
<keyword evidence="3 4" id="KW-0326">Glycosidase</keyword>
<organism evidence="6">
    <name type="scientific">Sesamum latifolium</name>
    <dbReference type="NCBI Taxonomy" id="2727402"/>
    <lineage>
        <taxon>Eukaryota</taxon>
        <taxon>Viridiplantae</taxon>
        <taxon>Streptophyta</taxon>
        <taxon>Embryophyta</taxon>
        <taxon>Tracheophyta</taxon>
        <taxon>Spermatophyta</taxon>
        <taxon>Magnoliopsida</taxon>
        <taxon>eudicotyledons</taxon>
        <taxon>Gunneridae</taxon>
        <taxon>Pentapetalae</taxon>
        <taxon>asterids</taxon>
        <taxon>lamiids</taxon>
        <taxon>Lamiales</taxon>
        <taxon>Pedaliaceae</taxon>
        <taxon>Sesamum</taxon>
    </lineage>
</organism>
<dbReference type="InterPro" id="IPR012334">
    <property type="entry name" value="Pectin_lyas_fold"/>
</dbReference>
<dbReference type="InterPro" id="IPR000743">
    <property type="entry name" value="Glyco_hydro_28"/>
</dbReference>
<protein>
    <submittedName>
        <fullName evidence="6">Polygalacturonase</fullName>
    </submittedName>
</protein>
<dbReference type="Gene3D" id="2.160.20.10">
    <property type="entry name" value="Single-stranded right-handed beta-helix, Pectin lyase-like"/>
    <property type="match status" value="1"/>
</dbReference>
<comment type="similarity">
    <text evidence="1 4">Belongs to the glycosyl hydrolase 28 family.</text>
</comment>
<name>A0AAW2X6N2_9LAMI</name>
<gene>
    <name evidence="6" type="ORF">Slati_1539600</name>
</gene>
<dbReference type="Pfam" id="PF00295">
    <property type="entry name" value="Glyco_hydro_28"/>
    <property type="match status" value="1"/>
</dbReference>
<dbReference type="EMBL" id="JACGWN010000005">
    <property type="protein sequence ID" value="KAL0449832.1"/>
    <property type="molecule type" value="Genomic_DNA"/>
</dbReference>
<proteinExistence type="inferred from homology"/>
<dbReference type="GO" id="GO:0004650">
    <property type="term" value="F:polygalacturonase activity"/>
    <property type="evidence" value="ECO:0007669"/>
    <property type="project" value="InterPro"/>
</dbReference>
<evidence type="ECO:0000313" key="6">
    <source>
        <dbReference type="EMBL" id="KAL0449832.1"/>
    </source>
</evidence>
<evidence type="ECO:0000256" key="1">
    <source>
        <dbReference type="ARBA" id="ARBA00008834"/>
    </source>
</evidence>
<reference evidence="6" key="1">
    <citation type="submission" date="2020-06" db="EMBL/GenBank/DDBJ databases">
        <authorList>
            <person name="Li T."/>
            <person name="Hu X."/>
            <person name="Zhang T."/>
            <person name="Song X."/>
            <person name="Zhang H."/>
            <person name="Dai N."/>
            <person name="Sheng W."/>
            <person name="Hou X."/>
            <person name="Wei L."/>
        </authorList>
    </citation>
    <scope>NUCLEOTIDE SEQUENCE</scope>
    <source>
        <strain evidence="6">KEN1</strain>
        <tissue evidence="6">Leaf</tissue>
    </source>
</reference>
<keyword evidence="2 4" id="KW-0378">Hydrolase</keyword>
<keyword evidence="5" id="KW-0812">Transmembrane</keyword>
<evidence type="ECO:0000256" key="2">
    <source>
        <dbReference type="ARBA" id="ARBA00022801"/>
    </source>
</evidence>
<dbReference type="InterPro" id="IPR051801">
    <property type="entry name" value="GH28_Enzymes"/>
</dbReference>
<accession>A0AAW2X6N2</accession>
<reference evidence="6" key="2">
    <citation type="journal article" date="2024" name="Plant">
        <title>Genomic evolution and insights into agronomic trait innovations of Sesamum species.</title>
        <authorList>
            <person name="Miao H."/>
            <person name="Wang L."/>
            <person name="Qu L."/>
            <person name="Liu H."/>
            <person name="Sun Y."/>
            <person name="Le M."/>
            <person name="Wang Q."/>
            <person name="Wei S."/>
            <person name="Zheng Y."/>
            <person name="Lin W."/>
            <person name="Duan Y."/>
            <person name="Cao H."/>
            <person name="Xiong S."/>
            <person name="Wang X."/>
            <person name="Wei L."/>
            <person name="Li C."/>
            <person name="Ma Q."/>
            <person name="Ju M."/>
            <person name="Zhao R."/>
            <person name="Li G."/>
            <person name="Mu C."/>
            <person name="Tian Q."/>
            <person name="Mei H."/>
            <person name="Zhang T."/>
            <person name="Gao T."/>
            <person name="Zhang H."/>
        </authorList>
    </citation>
    <scope>NUCLEOTIDE SEQUENCE</scope>
    <source>
        <strain evidence="6">KEN1</strain>
    </source>
</reference>
<evidence type="ECO:0000256" key="3">
    <source>
        <dbReference type="ARBA" id="ARBA00023295"/>
    </source>
</evidence>
<sequence>MHVYVDIFYIQWEIDDGGENPLANAIRASFTRPSWAFLLLIFTGIAIFSIHTTRNTIFQLGPISSQAGLERPGGPPSCSGLFEAPPPRKVVKSISDFGGVGDGRTSNTAAFRRAMAYMEKFEGAGGAQLNVPKGRWLTGSFNLTSDFTLFLEDGAVILGSQDPEEWPIIEPLPSYGRGRERLGGRHISLIHGNYLTNVVITGHNGTIDGQGKMWWDLWWNKTLEYTRGHLVELINSHNILISNLTFRNSPFWTVHPVYSSNVVIKDMTILAPLHAPNTDGIDPDSSTDVCIEDCYIESGDDLVAVKSGWDQYGIRMALPSVNITIRRVSGTTPTCSGIGIGSEMSGGIRNVLVEDLGADDHPDEKWDSKALPKVKGISISNVISVDSRKAPMLQGIDGAAFEDICMKNVSIGGLSPSVKWNCEFISGFSDGVSPVPCFELQKNGSSSRCAYS</sequence>
<dbReference type="PANTHER" id="PTHR31339:SF4">
    <property type="entry name" value="PECTIN LYASE-LIKE SUPERFAMILY PROTEIN"/>
    <property type="match status" value="1"/>
</dbReference>
<evidence type="ECO:0000256" key="5">
    <source>
        <dbReference type="SAM" id="Phobius"/>
    </source>
</evidence>
<dbReference type="AlphaFoldDB" id="A0AAW2X6N2"/>
<evidence type="ECO:0000256" key="4">
    <source>
        <dbReference type="RuleBase" id="RU361169"/>
    </source>
</evidence>
<keyword evidence="5" id="KW-0472">Membrane</keyword>
<keyword evidence="5" id="KW-1133">Transmembrane helix</keyword>
<comment type="caution">
    <text evidence="6">The sequence shown here is derived from an EMBL/GenBank/DDBJ whole genome shotgun (WGS) entry which is preliminary data.</text>
</comment>